<keyword evidence="2" id="KW-1015">Disulfide bond</keyword>
<feature type="domain" description="Apple" evidence="4">
    <location>
        <begin position="216"/>
        <end position="295"/>
    </location>
</feature>
<dbReference type="PANTHER" id="PTHR32444">
    <property type="entry name" value="BULB-TYPE LECTIN DOMAIN-CONTAINING PROTEIN"/>
    <property type="match status" value="1"/>
</dbReference>
<dbReference type="GO" id="GO:0048544">
    <property type="term" value="P:recognition of pollen"/>
    <property type="evidence" value="ECO:0007669"/>
    <property type="project" value="InterPro"/>
</dbReference>
<evidence type="ECO:0000313" key="6">
    <source>
        <dbReference type="Proteomes" id="UP000836841"/>
    </source>
</evidence>
<dbReference type="PANTHER" id="PTHR32444:SF198">
    <property type="entry name" value="BULB-TYPE LECTIN DOMAIN-CONTAINING PROTEIN"/>
    <property type="match status" value="1"/>
</dbReference>
<keyword evidence="6" id="KW-1185">Reference proteome</keyword>
<sequence length="335" mass="38145">MVNSSARLLDSGNLMLQYNGKTLWESFKYPSDTLLQKMRLRIKNNTGEKTLLKSWRSLSDPSVGIFSGGINPLTAVQLAGWNGSSLYWRSGSGDGRIFIGLETMNRSYLNRVTFEYDEGSASMYYIQDDRTLHFRLNPEGKIVRMAWNMEKQDWAVSWTSQKTECDLYDKCSQFGSCNSNKSPVCSCLPGFRPAYKEEWGHGNFSGGCVRKALLYCERNGTGKKDGFRKLTGMKLPDSQDILSVPEIECENKCLKNCSCTAYTYYLGIGCMLWREHLVDLQEFSKQGADLYIRLASSELGNAFCFDRNFCYVVTLFIKLVVFQVLITRTRQPNCI</sequence>
<evidence type="ECO:0000256" key="3">
    <source>
        <dbReference type="ARBA" id="ARBA00023180"/>
    </source>
</evidence>
<dbReference type="PROSITE" id="PS50948">
    <property type="entry name" value="PAN"/>
    <property type="match status" value="1"/>
</dbReference>
<dbReference type="InterPro" id="IPR036426">
    <property type="entry name" value="Bulb-type_lectin_dom_sf"/>
</dbReference>
<organism evidence="5 6">
    <name type="scientific">Thlaspi arvense</name>
    <name type="common">Field penny-cress</name>
    <dbReference type="NCBI Taxonomy" id="13288"/>
    <lineage>
        <taxon>Eukaryota</taxon>
        <taxon>Viridiplantae</taxon>
        <taxon>Streptophyta</taxon>
        <taxon>Embryophyta</taxon>
        <taxon>Tracheophyta</taxon>
        <taxon>Spermatophyta</taxon>
        <taxon>Magnoliopsida</taxon>
        <taxon>eudicotyledons</taxon>
        <taxon>Gunneridae</taxon>
        <taxon>Pentapetalae</taxon>
        <taxon>rosids</taxon>
        <taxon>malvids</taxon>
        <taxon>Brassicales</taxon>
        <taxon>Brassicaceae</taxon>
        <taxon>Thlaspideae</taxon>
        <taxon>Thlaspi</taxon>
    </lineage>
</organism>
<dbReference type="InterPro" id="IPR003609">
    <property type="entry name" value="Pan_app"/>
</dbReference>
<evidence type="ECO:0000256" key="2">
    <source>
        <dbReference type="ARBA" id="ARBA00023157"/>
    </source>
</evidence>
<keyword evidence="3" id="KW-0325">Glycoprotein</keyword>
<keyword evidence="1" id="KW-0732">Signal</keyword>
<dbReference type="EMBL" id="CAJVSB020000021">
    <property type="protein sequence ID" value="CAH2040719.1"/>
    <property type="molecule type" value="Genomic_DNA"/>
</dbReference>
<evidence type="ECO:0000256" key="1">
    <source>
        <dbReference type="ARBA" id="ARBA00022729"/>
    </source>
</evidence>
<dbReference type="Pfam" id="PF08276">
    <property type="entry name" value="PAN_2"/>
    <property type="match status" value="1"/>
</dbReference>
<dbReference type="InterPro" id="IPR000858">
    <property type="entry name" value="S_locus_glycoprot_dom"/>
</dbReference>
<gene>
    <name evidence="5" type="ORF">TAV2_LOCUS4179</name>
</gene>
<proteinExistence type="predicted"/>
<dbReference type="AlphaFoldDB" id="A0AAU9RG74"/>
<evidence type="ECO:0000259" key="4">
    <source>
        <dbReference type="PROSITE" id="PS50948"/>
    </source>
</evidence>
<dbReference type="CDD" id="cd01098">
    <property type="entry name" value="PAN_AP_plant"/>
    <property type="match status" value="1"/>
</dbReference>
<dbReference type="Proteomes" id="UP000836841">
    <property type="component" value="Unassembled WGS sequence"/>
</dbReference>
<evidence type="ECO:0000313" key="5">
    <source>
        <dbReference type="EMBL" id="CAH2040719.1"/>
    </source>
</evidence>
<name>A0AAU9RG74_THLAR</name>
<dbReference type="SMART" id="SM00473">
    <property type="entry name" value="PAN_AP"/>
    <property type="match status" value="1"/>
</dbReference>
<dbReference type="SUPFAM" id="SSF51110">
    <property type="entry name" value="alpha-D-mannose-specific plant lectins"/>
    <property type="match status" value="1"/>
</dbReference>
<dbReference type="Pfam" id="PF00954">
    <property type="entry name" value="S_locus_glycop"/>
    <property type="match status" value="1"/>
</dbReference>
<dbReference type="InterPro" id="IPR001480">
    <property type="entry name" value="Bulb-type_lectin_dom"/>
</dbReference>
<protein>
    <recommendedName>
        <fullName evidence="4">Apple domain-containing protein</fullName>
    </recommendedName>
</protein>
<accession>A0AAU9RG74</accession>
<reference evidence="5 6" key="1">
    <citation type="submission" date="2022-03" db="EMBL/GenBank/DDBJ databases">
        <authorList>
            <person name="Nunn A."/>
            <person name="Chopra R."/>
            <person name="Nunn A."/>
            <person name="Contreras Garrido A."/>
        </authorList>
    </citation>
    <scope>NUCLEOTIDE SEQUENCE [LARGE SCALE GENOMIC DNA]</scope>
</reference>
<dbReference type="SUPFAM" id="SSF57414">
    <property type="entry name" value="Hairpin loop containing domain-like"/>
    <property type="match status" value="1"/>
</dbReference>
<dbReference type="Pfam" id="PF01453">
    <property type="entry name" value="B_lectin"/>
    <property type="match status" value="1"/>
</dbReference>
<comment type="caution">
    <text evidence="5">The sequence shown here is derived from an EMBL/GenBank/DDBJ whole genome shotgun (WGS) entry which is preliminary data.</text>
</comment>